<evidence type="ECO:0000259" key="5">
    <source>
        <dbReference type="Pfam" id="PF01948"/>
    </source>
</evidence>
<dbReference type="InterPro" id="IPR036793">
    <property type="entry name" value="Asp_carbatrfase_reg_N_sf"/>
</dbReference>
<accession>A0A399T0I2</accession>
<dbReference type="PANTHER" id="PTHR35805">
    <property type="entry name" value="ASPARTATE CARBAMOYLTRANSFERASE REGULATORY CHAIN"/>
    <property type="match status" value="1"/>
</dbReference>
<dbReference type="EMBL" id="QWGR01000007">
    <property type="protein sequence ID" value="RIJ47757.1"/>
    <property type="molecule type" value="Genomic_DNA"/>
</dbReference>
<dbReference type="PANTHER" id="PTHR35805:SF1">
    <property type="entry name" value="ASPARTATE CARBAMOYLTRANSFERASE REGULATORY CHAIN"/>
    <property type="match status" value="1"/>
</dbReference>
<comment type="cofactor">
    <cofactor evidence="4">
        <name>Zn(2+)</name>
        <dbReference type="ChEBI" id="CHEBI:29105"/>
    </cofactor>
    <text evidence="4">Binds 1 zinc ion per subunit.</text>
</comment>
<dbReference type="GO" id="GO:0006207">
    <property type="term" value="P:'de novo' pyrimidine nucleobase biosynthetic process"/>
    <property type="evidence" value="ECO:0007669"/>
    <property type="project" value="InterPro"/>
</dbReference>
<evidence type="ECO:0000256" key="1">
    <source>
        <dbReference type="ARBA" id="ARBA00022723"/>
    </source>
</evidence>
<dbReference type="Pfam" id="PF02748">
    <property type="entry name" value="PyrI_C"/>
    <property type="match status" value="1"/>
</dbReference>
<dbReference type="SUPFAM" id="SSF57825">
    <property type="entry name" value="Aspartate carbamoyltransferase, Regulatory-chain, C-terminal domain"/>
    <property type="match status" value="1"/>
</dbReference>
<gene>
    <name evidence="4" type="primary">pyrI</name>
    <name evidence="7" type="ORF">D1614_14365</name>
</gene>
<dbReference type="HAMAP" id="MF_00002">
    <property type="entry name" value="Asp_carb_tr_reg"/>
    <property type="match status" value="1"/>
</dbReference>
<dbReference type="GO" id="GO:0046872">
    <property type="term" value="F:metal ion binding"/>
    <property type="evidence" value="ECO:0007669"/>
    <property type="project" value="UniProtKB-KW"/>
</dbReference>
<dbReference type="InterPro" id="IPR036792">
    <property type="entry name" value="Asp_carbatrfase_reg_C_sf"/>
</dbReference>
<feature type="domain" description="Aspartate carbamoyltransferase regulatory subunit C-terminal" evidence="6">
    <location>
        <begin position="108"/>
        <end position="155"/>
    </location>
</feature>
<name>A0A399T0I2_9BACT</name>
<evidence type="ECO:0000256" key="4">
    <source>
        <dbReference type="HAMAP-Rule" id="MF_00002"/>
    </source>
</evidence>
<dbReference type="OrthoDB" id="5599321at2"/>
<evidence type="ECO:0000313" key="7">
    <source>
        <dbReference type="EMBL" id="RIJ47757.1"/>
    </source>
</evidence>
<evidence type="ECO:0000256" key="3">
    <source>
        <dbReference type="ARBA" id="ARBA00022975"/>
    </source>
</evidence>
<sequence length="158" mass="17753">MEAKDNAKKKLKLKVSAIKEGTVIDHIPAKNLFKVINILGLDKIENQITFGTNLDSHKLGAKAIIKVSDVFFEDMEINKIALIAPHAKLNIIKDYEVVEKKIVETPDKITGIVKCFNPKCITNNEKITTCFKVIGKAPIALKCKYCEKITTEEQIRMI</sequence>
<dbReference type="NCBIfam" id="TIGR00240">
    <property type="entry name" value="ATCase_reg"/>
    <property type="match status" value="1"/>
</dbReference>
<dbReference type="InterPro" id="IPR002801">
    <property type="entry name" value="Asp_carbamoylTrfase_reg"/>
</dbReference>
<reference evidence="7 8" key="1">
    <citation type="submission" date="2018-08" db="EMBL/GenBank/DDBJ databases">
        <title>Pallidiluteibacterium maritimus gen. nov., sp. nov., isolated from coastal sediment.</title>
        <authorList>
            <person name="Zhou L.Y."/>
        </authorList>
    </citation>
    <scope>NUCLEOTIDE SEQUENCE [LARGE SCALE GENOMIC DNA]</scope>
    <source>
        <strain evidence="7 8">XSD2</strain>
    </source>
</reference>
<dbReference type="InterPro" id="IPR020545">
    <property type="entry name" value="Asp_carbamoyltransf_reg_N"/>
</dbReference>
<dbReference type="Proteomes" id="UP000265926">
    <property type="component" value="Unassembled WGS sequence"/>
</dbReference>
<dbReference type="GO" id="GO:0016740">
    <property type="term" value="F:transferase activity"/>
    <property type="evidence" value="ECO:0007669"/>
    <property type="project" value="UniProtKB-KW"/>
</dbReference>
<feature type="binding site" evidence="4">
    <location>
        <position position="146"/>
    </location>
    <ligand>
        <name>Zn(2+)</name>
        <dbReference type="ChEBI" id="CHEBI:29105"/>
    </ligand>
</feature>
<dbReference type="Gene3D" id="2.30.30.20">
    <property type="entry name" value="Aspartate carbamoyltransferase regulatory subunit, C-terminal domain"/>
    <property type="match status" value="1"/>
</dbReference>
<protein>
    <recommendedName>
        <fullName evidence="4">Aspartate carbamoyltransferase regulatory chain</fullName>
    </recommendedName>
</protein>
<dbReference type="Gene3D" id="3.30.70.140">
    <property type="entry name" value="Aspartate carbamoyltransferase regulatory subunit, N-terminal domain"/>
    <property type="match status" value="1"/>
</dbReference>
<feature type="binding site" evidence="4">
    <location>
        <position position="115"/>
    </location>
    <ligand>
        <name>Zn(2+)</name>
        <dbReference type="ChEBI" id="CHEBI:29105"/>
    </ligand>
</feature>
<feature type="domain" description="Aspartate carbamoyltransferase regulatory subunit N-terminal" evidence="5">
    <location>
        <begin position="13"/>
        <end position="103"/>
    </location>
</feature>
<comment type="similarity">
    <text evidence="4">Belongs to the PyrI family.</text>
</comment>
<organism evidence="7 8">
    <name type="scientific">Maribellus luteus</name>
    <dbReference type="NCBI Taxonomy" id="2305463"/>
    <lineage>
        <taxon>Bacteria</taxon>
        <taxon>Pseudomonadati</taxon>
        <taxon>Bacteroidota</taxon>
        <taxon>Bacteroidia</taxon>
        <taxon>Marinilabiliales</taxon>
        <taxon>Prolixibacteraceae</taxon>
        <taxon>Maribellus</taxon>
    </lineage>
</organism>
<proteinExistence type="inferred from homology"/>
<dbReference type="GO" id="GO:0006221">
    <property type="term" value="P:pyrimidine nucleotide biosynthetic process"/>
    <property type="evidence" value="ECO:0007669"/>
    <property type="project" value="UniProtKB-UniRule"/>
</dbReference>
<comment type="function">
    <text evidence="4">Involved in allosteric regulation of aspartate carbamoyltransferase.</text>
</comment>
<dbReference type="SUPFAM" id="SSF54893">
    <property type="entry name" value="Aspartate carbamoyltransferase, Regulatory-chain, N-terminal domain"/>
    <property type="match status" value="1"/>
</dbReference>
<evidence type="ECO:0000259" key="6">
    <source>
        <dbReference type="Pfam" id="PF02748"/>
    </source>
</evidence>
<dbReference type="GO" id="GO:0009347">
    <property type="term" value="C:aspartate carbamoyltransferase complex"/>
    <property type="evidence" value="ECO:0007669"/>
    <property type="project" value="InterPro"/>
</dbReference>
<keyword evidence="1 4" id="KW-0479">Metal-binding</keyword>
<keyword evidence="2 4" id="KW-0862">Zinc</keyword>
<keyword evidence="8" id="KW-1185">Reference proteome</keyword>
<dbReference type="Pfam" id="PF01948">
    <property type="entry name" value="PyrI"/>
    <property type="match status" value="1"/>
</dbReference>
<keyword evidence="7" id="KW-0808">Transferase</keyword>
<comment type="caution">
    <text evidence="7">The sequence shown here is derived from an EMBL/GenBank/DDBJ whole genome shotgun (WGS) entry which is preliminary data.</text>
</comment>
<comment type="subunit">
    <text evidence="4">Contains catalytic and regulatory chains.</text>
</comment>
<dbReference type="InterPro" id="IPR020542">
    <property type="entry name" value="Asp_carbamoyltrfase_reg_C"/>
</dbReference>
<evidence type="ECO:0000256" key="2">
    <source>
        <dbReference type="ARBA" id="ARBA00022833"/>
    </source>
</evidence>
<dbReference type="AlphaFoldDB" id="A0A399T0I2"/>
<keyword evidence="3 4" id="KW-0665">Pyrimidine biosynthesis</keyword>
<feature type="binding site" evidence="4">
    <location>
        <position position="143"/>
    </location>
    <ligand>
        <name>Zn(2+)</name>
        <dbReference type="ChEBI" id="CHEBI:29105"/>
    </ligand>
</feature>
<dbReference type="RefSeq" id="WP_119438645.1">
    <property type="nucleotide sequence ID" value="NZ_QWGR01000007.1"/>
</dbReference>
<evidence type="ECO:0000313" key="8">
    <source>
        <dbReference type="Proteomes" id="UP000265926"/>
    </source>
</evidence>
<feature type="binding site" evidence="4">
    <location>
        <position position="120"/>
    </location>
    <ligand>
        <name>Zn(2+)</name>
        <dbReference type="ChEBI" id="CHEBI:29105"/>
    </ligand>
</feature>